<name>A0A3B4BGG7_9GOBI</name>
<evidence type="ECO:0000256" key="9">
    <source>
        <dbReference type="ARBA" id="ARBA00022889"/>
    </source>
</evidence>
<dbReference type="GO" id="GO:0005615">
    <property type="term" value="C:extracellular space"/>
    <property type="evidence" value="ECO:0007669"/>
    <property type="project" value="TreeGrafter"/>
</dbReference>
<dbReference type="PANTHER" id="PTHR10900">
    <property type="entry name" value="PERIOSTIN-RELATED"/>
    <property type="match status" value="1"/>
</dbReference>
<evidence type="ECO:0000313" key="17">
    <source>
        <dbReference type="Proteomes" id="UP000261520"/>
    </source>
</evidence>
<evidence type="ECO:0000256" key="4">
    <source>
        <dbReference type="ARBA" id="ARBA00022525"/>
    </source>
</evidence>
<dbReference type="Gene3D" id="2.30.180.10">
    <property type="entry name" value="FAS1 domain"/>
    <property type="match status" value="4"/>
</dbReference>
<keyword evidence="10" id="KW-1015">Disulfide bond</keyword>
<dbReference type="GO" id="GO:0031012">
    <property type="term" value="C:extracellular matrix"/>
    <property type="evidence" value="ECO:0007669"/>
    <property type="project" value="TreeGrafter"/>
</dbReference>
<dbReference type="SMART" id="SM00554">
    <property type="entry name" value="FAS1"/>
    <property type="match status" value="4"/>
</dbReference>
<keyword evidence="3" id="KW-0301">Gamma-carboxyglutamic acid</keyword>
<evidence type="ECO:0000256" key="3">
    <source>
        <dbReference type="ARBA" id="ARBA00022479"/>
    </source>
</evidence>
<dbReference type="Ensembl" id="ENSPMGT00000030821.1">
    <property type="protein sequence ID" value="ENSPMGP00000028953.1"/>
    <property type="gene ID" value="ENSPMGG00000023298.1"/>
</dbReference>
<sequence>GRVFIRQILVMILAQVLVLVSGARSPYQAVLQHSRIRGRQQGPNVCAMQQIKGTDKKYFTNCKQWYHRKICGQPTVITYECCPGYEKIQGEKGCPAALPLVNIYQTLGAVGATTTQMYSDRAQLRPEIEGPGSFTFFAPSNEAWAALPTEILDALVSNVNIELLNALHYHMVNKRLTSEELKHGATFTSMYQDFNVHVQHYSNGIVTVNCARLIKPDQHATNGIVHVVDRVITAVSNDVQTLIEVDDDLETLRTAIAAAGLTAMLESGGHYTIFAPTNDAFEKIPPETLNRILGDPIALRDMLNYHILKNMQCAESIVSGVPMETLQGTVLEVGCDGDQMTLNGKAIVTKTDQLGTNGVVHYISELLIPDSAKTLLEISESSNVAMATKLLVEAGLTTHLTGTEAMTLLAPQDEAFKGSVSMTPALKTILSQHILKERLSSKSLYHGQELETVGGLKLRVFVYRNNLCIENACIAAHDKVGRYGSMFTVDKLLSPPAGTVMDLLKGDDKFSILVGALQTAGMTELLNQPGALTFFAPTNDAFNSIPTAERNRLMSDAELSRLLKFHLGEGLLVSGGVSSHTRVQPLQGERLELGRNYTVYVNRVPVQDADLMATNGVVHAVTLDIKLHIHCSRIPAQLCLQ</sequence>
<dbReference type="AlphaFoldDB" id="A0A3B4BGG7"/>
<dbReference type="InterPro" id="IPR000782">
    <property type="entry name" value="FAS1_domain"/>
</dbReference>
<feature type="domain" description="EMI" evidence="15">
    <location>
        <begin position="42"/>
        <end position="96"/>
    </location>
</feature>
<dbReference type="InterPro" id="IPR011489">
    <property type="entry name" value="EMI_domain"/>
</dbReference>
<dbReference type="GO" id="GO:0030198">
    <property type="term" value="P:extracellular matrix organization"/>
    <property type="evidence" value="ECO:0007669"/>
    <property type="project" value="TreeGrafter"/>
</dbReference>
<feature type="domain" description="FAS1" evidence="14">
    <location>
        <begin position="97"/>
        <end position="232"/>
    </location>
</feature>
<keyword evidence="4" id="KW-0964">Secreted</keyword>
<evidence type="ECO:0000256" key="7">
    <source>
        <dbReference type="ARBA" id="ARBA00022729"/>
    </source>
</evidence>
<keyword evidence="6" id="KW-0597">Phosphoprotein</keyword>
<evidence type="ECO:0000256" key="6">
    <source>
        <dbReference type="ARBA" id="ARBA00022553"/>
    </source>
</evidence>
<evidence type="ECO:0000256" key="1">
    <source>
        <dbReference type="ARBA" id="ARBA00004498"/>
    </source>
</evidence>
<reference evidence="16" key="2">
    <citation type="submission" date="2025-09" db="UniProtKB">
        <authorList>
            <consortium name="Ensembl"/>
        </authorList>
    </citation>
    <scope>IDENTIFICATION</scope>
</reference>
<evidence type="ECO:0000259" key="15">
    <source>
        <dbReference type="PROSITE" id="PS51041"/>
    </source>
</evidence>
<keyword evidence="5" id="KW-0272">Extracellular matrix</keyword>
<keyword evidence="9" id="KW-0130">Cell adhesion</keyword>
<accession>A0A3B4BGG7</accession>
<dbReference type="SUPFAM" id="SSF82153">
    <property type="entry name" value="FAS1 domain"/>
    <property type="match status" value="4"/>
</dbReference>
<comment type="subunit">
    <text evidence="12">Binds to type I, II, and IV collagens.</text>
</comment>
<evidence type="ECO:0000313" key="16">
    <source>
        <dbReference type="Ensembl" id="ENSPMGP00000028953.1"/>
    </source>
</evidence>
<dbReference type="PANTHER" id="PTHR10900:SF82">
    <property type="entry name" value="TRANSFORMING GROWTH FACTOR-BETA-INDUCED PROTEIN IG-H3"/>
    <property type="match status" value="1"/>
</dbReference>
<evidence type="ECO:0000256" key="11">
    <source>
        <dbReference type="ARBA" id="ARBA00045945"/>
    </source>
</evidence>
<dbReference type="GO" id="GO:0050839">
    <property type="term" value="F:cell adhesion molecule binding"/>
    <property type="evidence" value="ECO:0007669"/>
    <property type="project" value="TreeGrafter"/>
</dbReference>
<evidence type="ECO:0000256" key="12">
    <source>
        <dbReference type="ARBA" id="ARBA00047016"/>
    </source>
</evidence>
<evidence type="ECO:0000256" key="2">
    <source>
        <dbReference type="ARBA" id="ARBA00022081"/>
    </source>
</evidence>
<dbReference type="InterPro" id="IPR050904">
    <property type="entry name" value="Adhesion/Biosynth-related"/>
</dbReference>
<feature type="signal peptide" evidence="13">
    <location>
        <begin position="1"/>
        <end position="23"/>
    </location>
</feature>
<protein>
    <recommendedName>
        <fullName evidence="2">Transforming growth factor-beta-induced protein ig-h3</fullName>
    </recommendedName>
</protein>
<dbReference type="PROSITE" id="PS51041">
    <property type="entry name" value="EMI"/>
    <property type="match status" value="1"/>
</dbReference>
<keyword evidence="8" id="KW-0677">Repeat</keyword>
<feature type="domain" description="FAS1" evidence="14">
    <location>
        <begin position="371"/>
        <end position="493"/>
    </location>
</feature>
<dbReference type="InterPro" id="IPR036378">
    <property type="entry name" value="FAS1_dom_sf"/>
</dbReference>
<evidence type="ECO:0000256" key="5">
    <source>
        <dbReference type="ARBA" id="ARBA00022530"/>
    </source>
</evidence>
<organism evidence="16 17">
    <name type="scientific">Periophthalmus magnuspinnatus</name>
    <dbReference type="NCBI Taxonomy" id="409849"/>
    <lineage>
        <taxon>Eukaryota</taxon>
        <taxon>Metazoa</taxon>
        <taxon>Chordata</taxon>
        <taxon>Craniata</taxon>
        <taxon>Vertebrata</taxon>
        <taxon>Euteleostomi</taxon>
        <taxon>Actinopterygii</taxon>
        <taxon>Neopterygii</taxon>
        <taxon>Teleostei</taxon>
        <taxon>Neoteleostei</taxon>
        <taxon>Acanthomorphata</taxon>
        <taxon>Gobiaria</taxon>
        <taxon>Gobiiformes</taxon>
        <taxon>Gobioidei</taxon>
        <taxon>Gobiidae</taxon>
        <taxon>Oxudercinae</taxon>
        <taxon>Periophthalmus</taxon>
    </lineage>
</organism>
<dbReference type="FunFam" id="2.30.180.10:FF:000032">
    <property type="entry name" value="Fasciclin domain-containing protein, putative"/>
    <property type="match status" value="1"/>
</dbReference>
<keyword evidence="7 13" id="KW-0732">Signal</keyword>
<feature type="domain" description="FAS1" evidence="14">
    <location>
        <begin position="236"/>
        <end position="367"/>
    </location>
</feature>
<dbReference type="Proteomes" id="UP000261520">
    <property type="component" value="Unplaced"/>
</dbReference>
<evidence type="ECO:0000256" key="13">
    <source>
        <dbReference type="SAM" id="SignalP"/>
    </source>
</evidence>
<keyword evidence="17" id="KW-1185">Reference proteome</keyword>
<evidence type="ECO:0000256" key="10">
    <source>
        <dbReference type="ARBA" id="ARBA00023157"/>
    </source>
</evidence>
<comment type="subcellular location">
    <subcellularLocation>
        <location evidence="1">Secreted</location>
        <location evidence="1">Extracellular space</location>
        <location evidence="1">Extracellular matrix</location>
    </subcellularLocation>
</comment>
<proteinExistence type="predicted"/>
<evidence type="ECO:0000256" key="8">
    <source>
        <dbReference type="ARBA" id="ARBA00022737"/>
    </source>
</evidence>
<feature type="chain" id="PRO_5017336213" description="Transforming growth factor-beta-induced protein ig-h3" evidence="13">
    <location>
        <begin position="24"/>
        <end position="641"/>
    </location>
</feature>
<dbReference type="FunFam" id="2.30.180.10:FF:000001">
    <property type="entry name" value="periostin isoform X1"/>
    <property type="match status" value="1"/>
</dbReference>
<evidence type="ECO:0000259" key="14">
    <source>
        <dbReference type="PROSITE" id="PS50213"/>
    </source>
</evidence>
<dbReference type="FunFam" id="2.30.180.10:FF:000003">
    <property type="entry name" value="periostin isoform X1"/>
    <property type="match status" value="1"/>
</dbReference>
<feature type="domain" description="FAS1" evidence="14">
    <location>
        <begin position="497"/>
        <end position="625"/>
    </location>
</feature>
<dbReference type="PROSITE" id="PS50213">
    <property type="entry name" value="FAS1"/>
    <property type="match status" value="4"/>
</dbReference>
<dbReference type="FunFam" id="2.30.180.10:FF:000002">
    <property type="entry name" value="periostin isoform X1"/>
    <property type="match status" value="1"/>
</dbReference>
<reference evidence="16" key="1">
    <citation type="submission" date="2025-08" db="UniProtKB">
        <authorList>
            <consortium name="Ensembl"/>
        </authorList>
    </citation>
    <scope>IDENTIFICATION</scope>
</reference>
<dbReference type="Pfam" id="PF02469">
    <property type="entry name" value="Fasciclin"/>
    <property type="match status" value="4"/>
</dbReference>
<dbReference type="GO" id="GO:0007155">
    <property type="term" value="P:cell adhesion"/>
    <property type="evidence" value="ECO:0007669"/>
    <property type="project" value="UniProtKB-KW"/>
</dbReference>
<comment type="function">
    <text evidence="11">Plays a role in cell adhesion. May play a role in cell-collagen interactions.</text>
</comment>